<feature type="disulfide bond" evidence="11">
    <location>
        <begin position="408"/>
        <end position="417"/>
    </location>
</feature>
<feature type="disulfide bond" evidence="11">
    <location>
        <begin position="256"/>
        <end position="265"/>
    </location>
</feature>
<evidence type="ECO:0000256" key="6">
    <source>
        <dbReference type="ARBA" id="ARBA00022737"/>
    </source>
</evidence>
<dbReference type="Proteomes" id="UP000678393">
    <property type="component" value="Unassembled WGS sequence"/>
</dbReference>
<dbReference type="GO" id="GO:0005509">
    <property type="term" value="F:calcium ion binding"/>
    <property type="evidence" value="ECO:0007669"/>
    <property type="project" value="InterPro"/>
</dbReference>
<evidence type="ECO:0000256" key="11">
    <source>
        <dbReference type="PROSITE-ProRule" id="PRU00076"/>
    </source>
</evidence>
<feature type="non-terminal residue" evidence="18">
    <location>
        <position position="652"/>
    </location>
</feature>
<dbReference type="Pfam" id="PF00008">
    <property type="entry name" value="EGF"/>
    <property type="match status" value="6"/>
</dbReference>
<feature type="disulfide bond" evidence="11">
    <location>
        <begin position="180"/>
        <end position="189"/>
    </location>
</feature>
<dbReference type="GO" id="GO:0030855">
    <property type="term" value="P:epithelial cell differentiation"/>
    <property type="evidence" value="ECO:0007669"/>
    <property type="project" value="UniProtKB-ARBA"/>
</dbReference>
<dbReference type="PROSITE" id="PS51051">
    <property type="entry name" value="DSL"/>
    <property type="match status" value="1"/>
</dbReference>
<dbReference type="FunFam" id="2.10.25.10:FF:000230">
    <property type="entry name" value="Delta-like protein"/>
    <property type="match status" value="2"/>
</dbReference>
<feature type="disulfide bond" evidence="11">
    <location>
        <begin position="218"/>
        <end position="227"/>
    </location>
</feature>
<sequence length="652" mass="72134">GDFSLVVEAWHDTTLDSPKQEYRNILIARLAEIKSAASGKNWYNFEHDFNYTVLKYAFRFTCDSNYYGANCADLCRPRDDSFGHYTCSANGTKVCLDGWTGDYCDTGECRVGWQGKFCKECIPYPGCQKGRCEKPWQCNCEEGWGGLFCNQDLNFCTHNKPCRNGGICTNTGQGGYTCTCMGSYTGVNCEREVDDCKSKPCINNGICKDIGNGFQCQCAQGFYGRQCEREAMSCKTNPCMYGGTCVEDEGSYYCLCQPGYKGFNCDTEVNECDSSPCLNGGRCIDQPNGYRCVCPVGYSGQDCQNNDDDCHQKPCLNNGICIDLVNDFRCQCVPGFVGTLCQDNVDECELRPCANGGRCTDLNNDFRCDCAPGFEGKDCSLKIDECKSNPCLHGGICKDLLADYSCSCPKGYWGKNCHIYEGAIYTDASSDGTSQRSVTVRHPSTTAASADSHGQIASSMQDNDSDEELSTAQLLIIVCLGIGIPIIVCIVVVIILLCRKKSYLQQRHTQQQNLENIAREKEQHYINNINKSGDIFTTLPTSSSNIKISNEDQQDINKLKIKHSKFSSSSLSSPDGGGSLEDLPQKLQTSNSKQFLHNLVVQQLPSTSFSPSSFSTSIQACPLKDDQNSDYEKVYQRFTVDTLATDTRRLPR</sequence>
<dbReference type="GO" id="GO:0048666">
    <property type="term" value="P:neuron development"/>
    <property type="evidence" value="ECO:0007669"/>
    <property type="project" value="UniProtKB-ARBA"/>
</dbReference>
<dbReference type="GO" id="GO:0035239">
    <property type="term" value="P:tube morphogenesis"/>
    <property type="evidence" value="ECO:0007669"/>
    <property type="project" value="UniProtKB-ARBA"/>
</dbReference>
<dbReference type="PROSITE" id="PS00010">
    <property type="entry name" value="ASX_HYDROXYL"/>
    <property type="match status" value="5"/>
</dbReference>
<keyword evidence="19" id="KW-1185">Reference proteome</keyword>
<feature type="domain" description="EGF-like" evidence="16">
    <location>
        <begin position="306"/>
        <end position="342"/>
    </location>
</feature>
<name>A0A8S4A6Y3_9EUPU</name>
<proteinExistence type="predicted"/>
<dbReference type="PROSITE" id="PS01187">
    <property type="entry name" value="EGF_CA"/>
    <property type="match status" value="1"/>
</dbReference>
<dbReference type="InterPro" id="IPR001881">
    <property type="entry name" value="EGF-like_Ca-bd_dom"/>
</dbReference>
<comment type="caution">
    <text evidence="18">The sequence shown here is derived from an EMBL/GenBank/DDBJ whole genome shotgun (WGS) entry which is preliminary data.</text>
</comment>
<feature type="domain" description="EGF-like" evidence="16">
    <location>
        <begin position="230"/>
        <end position="266"/>
    </location>
</feature>
<organism evidence="18 19">
    <name type="scientific">Candidula unifasciata</name>
    <dbReference type="NCBI Taxonomy" id="100452"/>
    <lineage>
        <taxon>Eukaryota</taxon>
        <taxon>Metazoa</taxon>
        <taxon>Spiralia</taxon>
        <taxon>Lophotrochozoa</taxon>
        <taxon>Mollusca</taxon>
        <taxon>Gastropoda</taxon>
        <taxon>Heterobranchia</taxon>
        <taxon>Euthyneura</taxon>
        <taxon>Panpulmonata</taxon>
        <taxon>Eupulmonata</taxon>
        <taxon>Stylommatophora</taxon>
        <taxon>Helicina</taxon>
        <taxon>Helicoidea</taxon>
        <taxon>Geomitridae</taxon>
        <taxon>Candidula</taxon>
    </lineage>
</organism>
<feature type="disulfide bond" evidence="12">
    <location>
        <begin position="95"/>
        <end position="104"/>
    </location>
</feature>
<feature type="disulfide bond" evidence="11">
    <location>
        <begin position="294"/>
        <end position="303"/>
    </location>
</feature>
<feature type="disulfide bond" evidence="12">
    <location>
        <begin position="62"/>
        <end position="71"/>
    </location>
</feature>
<dbReference type="GO" id="GO:0007154">
    <property type="term" value="P:cell communication"/>
    <property type="evidence" value="ECO:0007669"/>
    <property type="project" value="InterPro"/>
</dbReference>
<evidence type="ECO:0000256" key="10">
    <source>
        <dbReference type="ARBA" id="ARBA00023180"/>
    </source>
</evidence>
<evidence type="ECO:0000256" key="13">
    <source>
        <dbReference type="RuleBase" id="RU280815"/>
    </source>
</evidence>
<evidence type="ECO:0000256" key="9">
    <source>
        <dbReference type="ARBA" id="ARBA00023157"/>
    </source>
</evidence>
<feature type="domain" description="EGF-like" evidence="16">
    <location>
        <begin position="192"/>
        <end position="228"/>
    </location>
</feature>
<dbReference type="InterPro" id="IPR009030">
    <property type="entry name" value="Growth_fac_rcpt_cys_sf"/>
</dbReference>
<dbReference type="FunFam" id="2.10.25.10:FF:000064">
    <property type="entry name" value="Delta-like protein"/>
    <property type="match status" value="1"/>
</dbReference>
<feature type="compositionally biased region" description="Polar residues" evidence="14">
    <location>
        <begin position="429"/>
        <end position="449"/>
    </location>
</feature>
<evidence type="ECO:0000256" key="4">
    <source>
        <dbReference type="ARBA" id="ARBA00022692"/>
    </source>
</evidence>
<dbReference type="Pfam" id="PF01414">
    <property type="entry name" value="DSL"/>
    <property type="match status" value="1"/>
</dbReference>
<dbReference type="SUPFAM" id="SSF57196">
    <property type="entry name" value="EGF/Laminin"/>
    <property type="match status" value="4"/>
</dbReference>
<evidence type="ECO:0000256" key="12">
    <source>
        <dbReference type="PROSITE-ProRule" id="PRU00377"/>
    </source>
</evidence>
<keyword evidence="9 11" id="KW-1015">Disulfide bond</keyword>
<feature type="domain" description="EGF-like" evidence="16">
    <location>
        <begin position="152"/>
        <end position="190"/>
    </location>
</feature>
<dbReference type="FunFam" id="2.10.25.10:FF:000122">
    <property type="entry name" value="Protein crumbs homolog 2"/>
    <property type="match status" value="1"/>
</dbReference>
<feature type="transmembrane region" description="Helical" evidence="15">
    <location>
        <begin position="474"/>
        <end position="498"/>
    </location>
</feature>
<keyword evidence="3 11" id="KW-0245">EGF-like domain</keyword>
<dbReference type="PROSITE" id="PS50026">
    <property type="entry name" value="EGF_3"/>
    <property type="match status" value="7"/>
</dbReference>
<dbReference type="InterPro" id="IPR001774">
    <property type="entry name" value="DSL"/>
</dbReference>
<dbReference type="OrthoDB" id="283575at2759"/>
<evidence type="ECO:0000256" key="5">
    <source>
        <dbReference type="ARBA" id="ARBA00022729"/>
    </source>
</evidence>
<evidence type="ECO:0000259" key="16">
    <source>
        <dbReference type="PROSITE" id="PS50026"/>
    </source>
</evidence>
<keyword evidence="4 13" id="KW-0812">Transmembrane</keyword>
<comment type="subcellular location">
    <subcellularLocation>
        <location evidence="1 13">Membrane</location>
        <topology evidence="1 13">Single-pass type I membrane protein</topology>
    </subcellularLocation>
</comment>
<evidence type="ECO:0000256" key="2">
    <source>
        <dbReference type="ARBA" id="ARBA00022473"/>
    </source>
</evidence>
<feature type="disulfide bond" evidence="11">
    <location>
        <begin position="332"/>
        <end position="341"/>
    </location>
</feature>
<keyword evidence="5 13" id="KW-0732">Signal</keyword>
<evidence type="ECO:0000256" key="15">
    <source>
        <dbReference type="SAM" id="Phobius"/>
    </source>
</evidence>
<feature type="region of interest" description="Disordered" evidence="14">
    <location>
        <begin position="429"/>
        <end position="463"/>
    </location>
</feature>
<protein>
    <recommendedName>
        <fullName evidence="13">Delta-like protein</fullName>
    </recommendedName>
</protein>
<feature type="disulfide bond" evidence="12">
    <location>
        <begin position="75"/>
        <end position="87"/>
    </location>
</feature>
<accession>A0A8S4A6Y3</accession>
<dbReference type="FunFam" id="2.10.25.10:FF:000018">
    <property type="entry name" value="Delta-like 1"/>
    <property type="match status" value="1"/>
</dbReference>
<dbReference type="InterPro" id="IPR000152">
    <property type="entry name" value="EGF-type_Asp/Asn_hydroxyl_site"/>
</dbReference>
<evidence type="ECO:0000256" key="8">
    <source>
        <dbReference type="ARBA" id="ARBA00023136"/>
    </source>
</evidence>
<dbReference type="FunFam" id="2.10.25.140:FF:000001">
    <property type="entry name" value="Delta-like protein"/>
    <property type="match status" value="1"/>
</dbReference>
<dbReference type="SUPFAM" id="SSF57184">
    <property type="entry name" value="Growth factor receptor domain"/>
    <property type="match status" value="1"/>
</dbReference>
<dbReference type="Gene3D" id="2.10.25.140">
    <property type="match status" value="1"/>
</dbReference>
<dbReference type="PROSITE" id="PS01186">
    <property type="entry name" value="EGF_2"/>
    <property type="match status" value="6"/>
</dbReference>
<dbReference type="SMART" id="SM00179">
    <property type="entry name" value="EGF_CA"/>
    <property type="match status" value="7"/>
</dbReference>
<evidence type="ECO:0000259" key="17">
    <source>
        <dbReference type="PROSITE" id="PS51051"/>
    </source>
</evidence>
<evidence type="ECO:0000256" key="1">
    <source>
        <dbReference type="ARBA" id="ARBA00004479"/>
    </source>
</evidence>
<dbReference type="InterPro" id="IPR000742">
    <property type="entry name" value="EGF"/>
</dbReference>
<keyword evidence="6 13" id="KW-0677">Repeat</keyword>
<keyword evidence="2 13" id="KW-0217">Developmental protein</keyword>
<keyword evidence="7 13" id="KW-1133">Transmembrane helix</keyword>
<dbReference type="InterPro" id="IPR018097">
    <property type="entry name" value="EGF_Ca-bd_CS"/>
</dbReference>
<evidence type="ECO:0000256" key="14">
    <source>
        <dbReference type="SAM" id="MobiDB-lite"/>
    </source>
</evidence>
<reference evidence="18" key="1">
    <citation type="submission" date="2021-04" db="EMBL/GenBank/DDBJ databases">
        <authorList>
            <consortium name="Molecular Ecology Group"/>
        </authorList>
    </citation>
    <scope>NUCLEOTIDE SEQUENCE</scope>
</reference>
<dbReference type="EMBL" id="CAJHNH020006779">
    <property type="protein sequence ID" value="CAG5134091.1"/>
    <property type="molecule type" value="Genomic_DNA"/>
</dbReference>
<feature type="domain" description="DSL" evidence="17">
    <location>
        <begin position="60"/>
        <end position="104"/>
    </location>
</feature>
<dbReference type="GO" id="GO:0042063">
    <property type="term" value="P:gliogenesis"/>
    <property type="evidence" value="ECO:0007669"/>
    <property type="project" value="UniProtKB-ARBA"/>
</dbReference>
<dbReference type="SMART" id="SM00181">
    <property type="entry name" value="EGF"/>
    <property type="match status" value="9"/>
</dbReference>
<dbReference type="SMART" id="SM00051">
    <property type="entry name" value="DSL"/>
    <property type="match status" value="1"/>
</dbReference>
<dbReference type="FunFam" id="2.10.25.10:FF:000321">
    <property type="entry name" value="Protein delta homolog 1"/>
    <property type="match status" value="2"/>
</dbReference>
<comment type="caution">
    <text evidence="11">Lacks conserved residue(s) required for the propagation of feature annotation.</text>
</comment>
<dbReference type="PROSITE" id="PS00022">
    <property type="entry name" value="EGF_1"/>
    <property type="match status" value="7"/>
</dbReference>
<dbReference type="AlphaFoldDB" id="A0A8S4A6Y3"/>
<dbReference type="GO" id="GO:0000902">
    <property type="term" value="P:cell morphogenesis"/>
    <property type="evidence" value="ECO:0007669"/>
    <property type="project" value="UniProtKB-ARBA"/>
</dbReference>
<dbReference type="PANTHER" id="PTHR12916:SF4">
    <property type="entry name" value="UNINFLATABLE, ISOFORM C"/>
    <property type="match status" value="1"/>
</dbReference>
<evidence type="ECO:0000313" key="19">
    <source>
        <dbReference type="Proteomes" id="UP000678393"/>
    </source>
</evidence>
<keyword evidence="8 13" id="KW-0472">Membrane</keyword>
<evidence type="ECO:0000256" key="3">
    <source>
        <dbReference type="ARBA" id="ARBA00022536"/>
    </source>
</evidence>
<evidence type="ECO:0000313" key="18">
    <source>
        <dbReference type="EMBL" id="CAG5134091.1"/>
    </source>
</evidence>
<comment type="function">
    <text evidence="13">Putative Notch ligand involved in the mediation of Notch signaling.</text>
</comment>
<dbReference type="CDD" id="cd00054">
    <property type="entry name" value="EGF_CA"/>
    <property type="match status" value="7"/>
</dbReference>
<dbReference type="PRINTS" id="PR00010">
    <property type="entry name" value="EGFBLOOD"/>
</dbReference>
<gene>
    <name evidence="18" type="ORF">CUNI_LOCUS19649</name>
</gene>
<dbReference type="FunFam" id="2.10.25.10:FF:000066">
    <property type="entry name" value="FAT atypical cadherin 4"/>
    <property type="match status" value="1"/>
</dbReference>
<dbReference type="PANTHER" id="PTHR12916">
    <property type="entry name" value="CYTOCHROME C OXIDASE POLYPEPTIDE VIC-2"/>
    <property type="match status" value="1"/>
</dbReference>
<dbReference type="Pfam" id="PF21700">
    <property type="entry name" value="EGF_DL_JAG"/>
    <property type="match status" value="1"/>
</dbReference>
<feature type="domain" description="EGF-like" evidence="16">
    <location>
        <begin position="382"/>
        <end position="418"/>
    </location>
</feature>
<keyword evidence="10" id="KW-0325">Glycoprotein</keyword>
<dbReference type="GO" id="GO:0005886">
    <property type="term" value="C:plasma membrane"/>
    <property type="evidence" value="ECO:0007669"/>
    <property type="project" value="UniProtKB-ARBA"/>
</dbReference>
<dbReference type="Gene3D" id="2.10.25.10">
    <property type="entry name" value="Laminin"/>
    <property type="match status" value="8"/>
</dbReference>
<feature type="domain" description="EGF-like" evidence="16">
    <location>
        <begin position="268"/>
        <end position="304"/>
    </location>
</feature>
<feature type="domain" description="EGF-like" evidence="16">
    <location>
        <begin position="344"/>
        <end position="380"/>
    </location>
</feature>
<feature type="disulfide bond" evidence="11">
    <location>
        <begin position="370"/>
        <end position="379"/>
    </location>
</feature>
<evidence type="ECO:0000256" key="7">
    <source>
        <dbReference type="ARBA" id="ARBA00022989"/>
    </source>
</evidence>